<proteinExistence type="predicted"/>
<dbReference type="Proteomes" id="UP001367771">
    <property type="component" value="Unassembled WGS sequence"/>
</dbReference>
<comment type="caution">
    <text evidence="1">The sequence shown here is derived from an EMBL/GenBank/DDBJ whole genome shotgun (WGS) entry which is preliminary data.</text>
</comment>
<evidence type="ECO:0000313" key="2">
    <source>
        <dbReference type="Proteomes" id="UP001367771"/>
    </source>
</evidence>
<accession>A0ABU8H6I9</accession>
<dbReference type="PROSITE" id="PS51257">
    <property type="entry name" value="PROKAR_LIPOPROTEIN"/>
    <property type="match status" value="1"/>
</dbReference>
<reference evidence="1 2" key="1">
    <citation type="journal article" date="2013" name="Int. J. Syst. Evol. Microbiol.">
        <title>Sphingomonas kyungheensis sp. nov., a bacterium with ginsenoside-converting activity isolated from soil of a ginseng field.</title>
        <authorList>
            <person name="Son H.M."/>
            <person name="Yang J.E."/>
            <person name="Park Y."/>
            <person name="Han C.K."/>
            <person name="Kim S.G."/>
            <person name="Kook M."/>
            <person name="Yi T.H."/>
        </authorList>
    </citation>
    <scope>NUCLEOTIDE SEQUENCE [LARGE SCALE GENOMIC DNA]</scope>
    <source>
        <strain evidence="1 2">LMG 26582</strain>
    </source>
</reference>
<protein>
    <recommendedName>
        <fullName evidence="3">Lipoprotein</fullName>
    </recommendedName>
</protein>
<gene>
    <name evidence="1" type="ORF">V8201_16440</name>
</gene>
<dbReference type="EMBL" id="JBBBDM010000012">
    <property type="protein sequence ID" value="MEI5688684.1"/>
    <property type="molecule type" value="Genomic_DNA"/>
</dbReference>
<evidence type="ECO:0008006" key="3">
    <source>
        <dbReference type="Google" id="ProtNLM"/>
    </source>
</evidence>
<sequence>MKTQSVILLAGLVMTGCTGPTWPRDQIPAGMEIERTLFAGGGFGLRESCDALVVQLSSASTVRLVRVKRTTSGTDLMPPDGWMTTPLPAAGSRAPYEAAFGGCKNGASPLGDLPGTLKRPGAFYKILKDGEAILIISPRTKLAGYFNFG</sequence>
<evidence type="ECO:0000313" key="1">
    <source>
        <dbReference type="EMBL" id="MEI5688684.1"/>
    </source>
</evidence>
<name>A0ABU8H6I9_9SPHN</name>
<organism evidence="1 2">
    <name type="scientific">Sphingomonas kyungheensis</name>
    <dbReference type="NCBI Taxonomy" id="1069987"/>
    <lineage>
        <taxon>Bacteria</taxon>
        <taxon>Pseudomonadati</taxon>
        <taxon>Pseudomonadota</taxon>
        <taxon>Alphaproteobacteria</taxon>
        <taxon>Sphingomonadales</taxon>
        <taxon>Sphingomonadaceae</taxon>
        <taxon>Sphingomonas</taxon>
    </lineage>
</organism>
<keyword evidence="2" id="KW-1185">Reference proteome</keyword>
<dbReference type="RefSeq" id="WP_271300973.1">
    <property type="nucleotide sequence ID" value="NZ_JBBBDM010000012.1"/>
</dbReference>